<dbReference type="InterPro" id="IPR050248">
    <property type="entry name" value="Polysacc_deacetylase_ArnD"/>
</dbReference>
<dbReference type="InterPro" id="IPR002509">
    <property type="entry name" value="NODB_dom"/>
</dbReference>
<comment type="caution">
    <text evidence="2">The sequence shown here is derived from an EMBL/GenBank/DDBJ whole genome shotgun (WGS) entry which is preliminary data.</text>
</comment>
<evidence type="ECO:0000259" key="1">
    <source>
        <dbReference type="PROSITE" id="PS51677"/>
    </source>
</evidence>
<sequence length="238" mass="25512">MSVGAAVHGVLRRHVRAMGSVVGVDTDQPVVVLTYDDGPEPPQTERVLDALAERGAHATFFMLSARARRLPWLARAVIAEGHEVALHGIDHRPLSGLTPEEITRRTLDGKAQLEDVAGAPVRWMRPPYGRQSPRAYHAIRRAGVMPVLWGGTSLDSADTTSDGRVASAMRNARPGLILLGHDGRAGAEDGVDDGDIPAFDRGALTARLLAGFAERGLSGTSLERALERGRPRLGAWFA</sequence>
<dbReference type="GO" id="GO:0005975">
    <property type="term" value="P:carbohydrate metabolic process"/>
    <property type="evidence" value="ECO:0007669"/>
    <property type="project" value="InterPro"/>
</dbReference>
<evidence type="ECO:0000313" key="3">
    <source>
        <dbReference type="Proteomes" id="UP000323221"/>
    </source>
</evidence>
<organism evidence="2 3">
    <name type="scientific">Agrococcus sediminis</name>
    <dbReference type="NCBI Taxonomy" id="2599924"/>
    <lineage>
        <taxon>Bacteria</taxon>
        <taxon>Bacillati</taxon>
        <taxon>Actinomycetota</taxon>
        <taxon>Actinomycetes</taxon>
        <taxon>Micrococcales</taxon>
        <taxon>Microbacteriaceae</taxon>
        <taxon>Agrococcus</taxon>
    </lineage>
</organism>
<dbReference type="Pfam" id="PF01522">
    <property type="entry name" value="Polysacc_deac_1"/>
    <property type="match status" value="1"/>
</dbReference>
<proteinExistence type="predicted"/>
<dbReference type="OrthoDB" id="3180470at2"/>
<dbReference type="PROSITE" id="PS51677">
    <property type="entry name" value="NODB"/>
    <property type="match status" value="1"/>
</dbReference>
<keyword evidence="3" id="KW-1185">Reference proteome</keyword>
<dbReference type="Gene3D" id="3.20.20.370">
    <property type="entry name" value="Glycoside hydrolase/deacetylase"/>
    <property type="match status" value="1"/>
</dbReference>
<dbReference type="RefSeq" id="WP_146356811.1">
    <property type="nucleotide sequence ID" value="NZ_VOIR01000014.1"/>
</dbReference>
<dbReference type="SUPFAM" id="SSF88713">
    <property type="entry name" value="Glycoside hydrolase/deacetylase"/>
    <property type="match status" value="1"/>
</dbReference>
<dbReference type="AlphaFoldDB" id="A0A5M8QF55"/>
<dbReference type="EMBL" id="VOIR01000014">
    <property type="protein sequence ID" value="KAA6433032.1"/>
    <property type="molecule type" value="Genomic_DNA"/>
</dbReference>
<reference evidence="2 3" key="1">
    <citation type="submission" date="2019-08" db="EMBL/GenBank/DDBJ databases">
        <title>Agrococcus lahaulensis sp. nov., isolated from a cold desert of the Indian Himalayas.</title>
        <authorList>
            <person name="Qu J.H."/>
        </authorList>
    </citation>
    <scope>NUCLEOTIDE SEQUENCE [LARGE SCALE GENOMIC DNA]</scope>
    <source>
        <strain evidence="2 3">NS18</strain>
    </source>
</reference>
<evidence type="ECO:0000313" key="2">
    <source>
        <dbReference type="EMBL" id="KAA6433032.1"/>
    </source>
</evidence>
<gene>
    <name evidence="2" type="ORF">FQ330_08735</name>
</gene>
<dbReference type="GO" id="GO:0016810">
    <property type="term" value="F:hydrolase activity, acting on carbon-nitrogen (but not peptide) bonds"/>
    <property type="evidence" value="ECO:0007669"/>
    <property type="project" value="InterPro"/>
</dbReference>
<dbReference type="Proteomes" id="UP000323221">
    <property type="component" value="Unassembled WGS sequence"/>
</dbReference>
<dbReference type="PANTHER" id="PTHR10587">
    <property type="entry name" value="GLYCOSYL TRANSFERASE-RELATED"/>
    <property type="match status" value="1"/>
</dbReference>
<dbReference type="InterPro" id="IPR011330">
    <property type="entry name" value="Glyco_hydro/deAcase_b/a-brl"/>
</dbReference>
<dbReference type="PANTHER" id="PTHR10587:SF137">
    <property type="entry name" value="4-DEOXY-4-FORMAMIDO-L-ARABINOSE-PHOSPHOUNDECAPRENOL DEFORMYLASE ARND-RELATED"/>
    <property type="match status" value="1"/>
</dbReference>
<accession>A0A5M8QF55</accession>
<dbReference type="CDD" id="cd10917">
    <property type="entry name" value="CE4_NodB_like_6s_7s"/>
    <property type="match status" value="1"/>
</dbReference>
<feature type="domain" description="NodB homology" evidence="1">
    <location>
        <begin position="29"/>
        <end position="215"/>
    </location>
</feature>
<protein>
    <submittedName>
        <fullName evidence="2">Polysaccharide deacetylase family protein</fullName>
    </submittedName>
</protein>
<name>A0A5M8QF55_9MICO</name>